<evidence type="ECO:0000313" key="2">
    <source>
        <dbReference type="EMBL" id="THH18366.1"/>
    </source>
</evidence>
<organism evidence="2 3">
    <name type="scientific">Bondarzewia mesenterica</name>
    <dbReference type="NCBI Taxonomy" id="1095465"/>
    <lineage>
        <taxon>Eukaryota</taxon>
        <taxon>Fungi</taxon>
        <taxon>Dikarya</taxon>
        <taxon>Basidiomycota</taxon>
        <taxon>Agaricomycotina</taxon>
        <taxon>Agaricomycetes</taxon>
        <taxon>Russulales</taxon>
        <taxon>Bondarzewiaceae</taxon>
        <taxon>Bondarzewia</taxon>
    </lineage>
</organism>
<comment type="caution">
    <text evidence="2">The sequence shown here is derived from an EMBL/GenBank/DDBJ whole genome shotgun (WGS) entry which is preliminary data.</text>
</comment>
<dbReference type="SUPFAM" id="SSF81383">
    <property type="entry name" value="F-box domain"/>
    <property type="match status" value="1"/>
</dbReference>
<protein>
    <recommendedName>
        <fullName evidence="1">F-box domain-containing protein</fullName>
    </recommendedName>
</protein>
<reference evidence="2 3" key="1">
    <citation type="submission" date="2019-02" db="EMBL/GenBank/DDBJ databases">
        <title>Genome sequencing of the rare red list fungi Bondarzewia mesenterica.</title>
        <authorList>
            <person name="Buettner E."/>
            <person name="Kellner H."/>
        </authorList>
    </citation>
    <scope>NUCLEOTIDE SEQUENCE [LARGE SCALE GENOMIC DNA]</scope>
    <source>
        <strain evidence="2 3">DSM 108281</strain>
    </source>
</reference>
<name>A0A4S4M037_9AGAM</name>
<dbReference type="InterPro" id="IPR036047">
    <property type="entry name" value="F-box-like_dom_sf"/>
</dbReference>
<dbReference type="PROSITE" id="PS50181">
    <property type="entry name" value="FBOX"/>
    <property type="match status" value="1"/>
</dbReference>
<accession>A0A4S4M037</accession>
<dbReference type="AlphaFoldDB" id="A0A4S4M037"/>
<keyword evidence="3" id="KW-1185">Reference proteome</keyword>
<evidence type="ECO:0000259" key="1">
    <source>
        <dbReference type="PROSITE" id="PS50181"/>
    </source>
</evidence>
<feature type="domain" description="F-box" evidence="1">
    <location>
        <begin position="27"/>
        <end position="76"/>
    </location>
</feature>
<dbReference type="EMBL" id="SGPL01000078">
    <property type="protein sequence ID" value="THH18366.1"/>
    <property type="molecule type" value="Genomic_DNA"/>
</dbReference>
<dbReference type="Gene3D" id="1.20.1280.50">
    <property type="match status" value="1"/>
</dbReference>
<proteinExistence type="predicted"/>
<dbReference type="Proteomes" id="UP000310158">
    <property type="component" value="Unassembled WGS sequence"/>
</dbReference>
<sequence length="472" mass="54259">MAMTSLLLHLSTRYPEKRLVHIATDMITGIINLPQELVEELLLSLDPLDVSSFAQTCRTYNALIYSSVDQHFWRELYLIQLFDDPRACLTPLGQEIPSIDWKRELQRIIRARTIVEDPTKCRPGERVAVLQTLVDLACNVPPLPSVFSDYISHNLLWLASMLRNGALLDHTLWELSEEEEQLRARLHTYFGLTPRDVHRERKIEALAYVYDMRHYQYDNEFGPFMPDGSGCVNWVHLQALHHAVSMHCVDIDESTEFEFVILQMSMPYCQSVIPVGLDLDVEKDWAGIEGIWRCAFCFIDHRELILYNNFNNAGSDPLDPSVFADPEFREVYRVITVHFRMISTEHDPVHPTRPKLHIVGNVHDEITMVGHVSFTADNQLRWHLVSGEDGHAVWSMEGIQIGGVRSYFGVLGCWTTVFHDQHDPVDVMIFLILFRSTLASQNVTKHVKSFGFSAMTLDVELYPEMEVSFSVS</sequence>
<gene>
    <name evidence="2" type="ORF">EW146_g2599</name>
</gene>
<evidence type="ECO:0000313" key="3">
    <source>
        <dbReference type="Proteomes" id="UP000310158"/>
    </source>
</evidence>
<dbReference type="OrthoDB" id="3226064at2759"/>
<dbReference type="InterPro" id="IPR001810">
    <property type="entry name" value="F-box_dom"/>
</dbReference>
<dbReference type="Pfam" id="PF00646">
    <property type="entry name" value="F-box"/>
    <property type="match status" value="1"/>
</dbReference>